<accession>F8QJR3</accession>
<dbReference type="Proteomes" id="UP000008063">
    <property type="component" value="Unassembled WGS sequence"/>
</dbReference>
<dbReference type="AlphaFoldDB" id="F8QJR3"/>
<name>F8QJR3_SERL3</name>
<dbReference type="EMBL" id="GL945691">
    <property type="protein sequence ID" value="EGN91457.1"/>
    <property type="molecule type" value="Genomic_DNA"/>
</dbReference>
<gene>
    <name evidence="1" type="ORF">SERLA73DRAFT_80449</name>
</gene>
<dbReference type="InParanoid" id="F8QJR3"/>
<dbReference type="HOGENOM" id="CLU_2307763_0_0_1"/>
<evidence type="ECO:0000313" key="2">
    <source>
        <dbReference type="Proteomes" id="UP000008063"/>
    </source>
</evidence>
<evidence type="ECO:0000313" key="1">
    <source>
        <dbReference type="EMBL" id="EGN91457.1"/>
    </source>
</evidence>
<keyword evidence="2" id="KW-1185">Reference proteome</keyword>
<protein>
    <submittedName>
        <fullName evidence="1">Uncharacterized protein</fullName>
    </submittedName>
</protein>
<sequence length="100" mass="11831">MSQTTPIDQQTLPPHFPPYLTEPQVLTEAQWVHHLREQTNIVNTTKLMSDRCAYFYLFHQSNITYPTATYPLDTFHRWLNTLLVSDELYTVPFEKYGEPI</sequence>
<reference evidence="2" key="1">
    <citation type="journal article" date="2011" name="Science">
        <title>The plant cell wall-decomposing machinery underlies the functional diversity of forest fungi.</title>
        <authorList>
            <person name="Eastwood D.C."/>
            <person name="Floudas D."/>
            <person name="Binder M."/>
            <person name="Majcherczyk A."/>
            <person name="Schneider P."/>
            <person name="Aerts A."/>
            <person name="Asiegbu F.O."/>
            <person name="Baker S.E."/>
            <person name="Barry K."/>
            <person name="Bendiksby M."/>
            <person name="Blumentritt M."/>
            <person name="Coutinho P.M."/>
            <person name="Cullen D."/>
            <person name="de Vries R.P."/>
            <person name="Gathman A."/>
            <person name="Goodell B."/>
            <person name="Henrissat B."/>
            <person name="Ihrmark K."/>
            <person name="Kauserud H."/>
            <person name="Kohler A."/>
            <person name="LaButti K."/>
            <person name="Lapidus A."/>
            <person name="Lavin J.L."/>
            <person name="Lee Y.-H."/>
            <person name="Lindquist E."/>
            <person name="Lilly W."/>
            <person name="Lucas S."/>
            <person name="Morin E."/>
            <person name="Murat C."/>
            <person name="Oguiza J.A."/>
            <person name="Park J."/>
            <person name="Pisabarro A.G."/>
            <person name="Riley R."/>
            <person name="Rosling A."/>
            <person name="Salamov A."/>
            <person name="Schmidt O."/>
            <person name="Schmutz J."/>
            <person name="Skrede I."/>
            <person name="Stenlid J."/>
            <person name="Wiebenga A."/>
            <person name="Xie X."/>
            <person name="Kuees U."/>
            <person name="Hibbett D.S."/>
            <person name="Hoffmeister D."/>
            <person name="Hoegberg N."/>
            <person name="Martin F."/>
            <person name="Grigoriev I.V."/>
            <person name="Watkinson S.C."/>
        </authorList>
    </citation>
    <scope>NUCLEOTIDE SEQUENCE [LARGE SCALE GENOMIC DNA]</scope>
    <source>
        <strain evidence="2">strain S7.3</strain>
    </source>
</reference>
<organism evidence="2">
    <name type="scientific">Serpula lacrymans var. lacrymans (strain S7.3)</name>
    <name type="common">Dry rot fungus</name>
    <dbReference type="NCBI Taxonomy" id="936435"/>
    <lineage>
        <taxon>Eukaryota</taxon>
        <taxon>Fungi</taxon>
        <taxon>Dikarya</taxon>
        <taxon>Basidiomycota</taxon>
        <taxon>Agaricomycotina</taxon>
        <taxon>Agaricomycetes</taxon>
        <taxon>Agaricomycetidae</taxon>
        <taxon>Boletales</taxon>
        <taxon>Coniophorineae</taxon>
        <taxon>Serpulaceae</taxon>
        <taxon>Serpula</taxon>
    </lineage>
</organism>
<proteinExistence type="predicted"/>